<accession>A0A0A9CGZ1</accession>
<proteinExistence type="predicted"/>
<reference evidence="1" key="1">
    <citation type="submission" date="2014-09" db="EMBL/GenBank/DDBJ databases">
        <authorList>
            <person name="Magalhaes I.L.F."/>
            <person name="Oliveira U."/>
            <person name="Santos F.R."/>
            <person name="Vidigal T.H.D.A."/>
            <person name="Brescovit A.D."/>
            <person name="Santos A.J."/>
        </authorList>
    </citation>
    <scope>NUCLEOTIDE SEQUENCE</scope>
    <source>
        <tissue evidence="1">Shoot tissue taken approximately 20 cm above the soil surface</tissue>
    </source>
</reference>
<evidence type="ECO:0000313" key="1">
    <source>
        <dbReference type="EMBL" id="JAD70787.1"/>
    </source>
</evidence>
<dbReference type="EMBL" id="GBRH01227108">
    <property type="protein sequence ID" value="JAD70787.1"/>
    <property type="molecule type" value="Transcribed_RNA"/>
</dbReference>
<dbReference type="AlphaFoldDB" id="A0A0A9CGZ1"/>
<name>A0A0A9CGZ1_ARUDO</name>
<sequence>MFGGTWVRFGESILSAWPTAALTVLCLFHSADYAALVYGQDASLYSFS</sequence>
<organism evidence="1">
    <name type="scientific">Arundo donax</name>
    <name type="common">Giant reed</name>
    <name type="synonym">Donax arundinaceus</name>
    <dbReference type="NCBI Taxonomy" id="35708"/>
    <lineage>
        <taxon>Eukaryota</taxon>
        <taxon>Viridiplantae</taxon>
        <taxon>Streptophyta</taxon>
        <taxon>Embryophyta</taxon>
        <taxon>Tracheophyta</taxon>
        <taxon>Spermatophyta</taxon>
        <taxon>Magnoliopsida</taxon>
        <taxon>Liliopsida</taxon>
        <taxon>Poales</taxon>
        <taxon>Poaceae</taxon>
        <taxon>PACMAD clade</taxon>
        <taxon>Arundinoideae</taxon>
        <taxon>Arundineae</taxon>
        <taxon>Arundo</taxon>
    </lineage>
</organism>
<protein>
    <submittedName>
        <fullName evidence="1">Uncharacterized protein</fullName>
    </submittedName>
</protein>
<reference evidence="1" key="2">
    <citation type="journal article" date="2015" name="Data Brief">
        <title>Shoot transcriptome of the giant reed, Arundo donax.</title>
        <authorList>
            <person name="Barrero R.A."/>
            <person name="Guerrero F.D."/>
            <person name="Moolhuijzen P."/>
            <person name="Goolsby J.A."/>
            <person name="Tidwell J."/>
            <person name="Bellgard S.E."/>
            <person name="Bellgard M.I."/>
        </authorList>
    </citation>
    <scope>NUCLEOTIDE SEQUENCE</scope>
    <source>
        <tissue evidence="1">Shoot tissue taken approximately 20 cm above the soil surface</tissue>
    </source>
</reference>